<evidence type="ECO:0000313" key="10">
    <source>
        <dbReference type="Proteomes" id="UP000322362"/>
    </source>
</evidence>
<evidence type="ECO:0000256" key="1">
    <source>
        <dbReference type="ARBA" id="ARBA00004442"/>
    </source>
</evidence>
<evidence type="ECO:0000256" key="4">
    <source>
        <dbReference type="ARBA" id="ARBA00022452"/>
    </source>
</evidence>
<comment type="caution">
    <text evidence="9">The sequence shown here is derived from an EMBL/GenBank/DDBJ whole genome shotgun (WGS) entry which is preliminary data.</text>
</comment>
<dbReference type="Pfam" id="PF02321">
    <property type="entry name" value="OEP"/>
    <property type="match status" value="2"/>
</dbReference>
<dbReference type="Gene3D" id="1.20.1600.10">
    <property type="entry name" value="Outer membrane efflux proteins (OEP)"/>
    <property type="match status" value="1"/>
</dbReference>
<keyword evidence="3" id="KW-0813">Transport</keyword>
<protein>
    <submittedName>
        <fullName evidence="9">TolC family protein</fullName>
    </submittedName>
</protein>
<evidence type="ECO:0000256" key="8">
    <source>
        <dbReference type="SAM" id="Coils"/>
    </source>
</evidence>
<keyword evidence="5" id="KW-0812">Transmembrane</keyword>
<comment type="subcellular location">
    <subcellularLocation>
        <location evidence="1">Cell outer membrane</location>
    </subcellularLocation>
</comment>
<evidence type="ECO:0000256" key="6">
    <source>
        <dbReference type="ARBA" id="ARBA00023136"/>
    </source>
</evidence>
<evidence type="ECO:0000256" key="7">
    <source>
        <dbReference type="ARBA" id="ARBA00023237"/>
    </source>
</evidence>
<dbReference type="GO" id="GO:0015562">
    <property type="term" value="F:efflux transmembrane transporter activity"/>
    <property type="evidence" value="ECO:0007669"/>
    <property type="project" value="InterPro"/>
</dbReference>
<evidence type="ECO:0000256" key="5">
    <source>
        <dbReference type="ARBA" id="ARBA00022692"/>
    </source>
</evidence>
<dbReference type="GO" id="GO:0015288">
    <property type="term" value="F:porin activity"/>
    <property type="evidence" value="ECO:0007669"/>
    <property type="project" value="TreeGrafter"/>
</dbReference>
<dbReference type="RefSeq" id="WP_148920842.1">
    <property type="nucleotide sequence ID" value="NZ_VTAV01000019.1"/>
</dbReference>
<dbReference type="GO" id="GO:0009279">
    <property type="term" value="C:cell outer membrane"/>
    <property type="evidence" value="ECO:0007669"/>
    <property type="project" value="UniProtKB-SubCell"/>
</dbReference>
<dbReference type="SUPFAM" id="SSF56954">
    <property type="entry name" value="Outer membrane efflux proteins (OEP)"/>
    <property type="match status" value="1"/>
</dbReference>
<keyword evidence="7" id="KW-0998">Cell outer membrane</keyword>
<reference evidence="9 10" key="1">
    <citation type="submission" date="2019-08" db="EMBL/GenBank/DDBJ databases">
        <title>Phlebobacter frassis gen. nov. sp. nov., a new member of family Sphingobacteriaceae isolated from sand fly rearing media.</title>
        <authorList>
            <person name="Kakumanu M.L."/>
            <person name="Marayati B.F."/>
            <person name="Wada-Katsumata A."/>
            <person name="Wasserberg G."/>
            <person name="Schal C."/>
            <person name="Apperson C.S."/>
            <person name="Ponnusamy L."/>
        </authorList>
    </citation>
    <scope>NUCLEOTIDE SEQUENCE [LARGE SCALE GENOMIC DNA]</scope>
    <source>
        <strain evidence="9 10">SSI9</strain>
    </source>
</reference>
<sequence>MKNEIAMKIFFAMLMAVLLGKSSIAQPFSQSADRQPLREWSLEDCIQYAILNNVQLNQSKLDLSIAENNLQQAKNNRLPVLAANTVQQHSTGRTIDPITSDFINTRLRSTSLAAFANITLWNGGYLKNDIDKNKLILVQNQFFVDRAKNDIVLTTIQAYMTALNLYEGIAIAEKTIANALEQYRTAKGRHAVGTLSSIDLSTYKAQLSTDTLTLINAENKYRSQVLQLKQLLEIPPDSTFDIQKIALQEEMYPIPAAAELYSEIKNHMPETKLSRLDLHIKETELKLAKSGYYPKLSLRGGMTTGYTNTQFFGFANQLQNNFSPNVSLDITIPIFTQFTNRTNVKNAKLAIQRATLDIKKQDRELYSTLESVIQEARSAHAQLNAARDAEQAAALSYQLANRKNSLGALSLGEFIVIKNEYLNAADKYLQAKLTFALYQKLISFYQTQTITDQNER</sequence>
<accession>A0A5D4GVX9</accession>
<evidence type="ECO:0000256" key="3">
    <source>
        <dbReference type="ARBA" id="ARBA00022448"/>
    </source>
</evidence>
<dbReference type="InterPro" id="IPR003423">
    <property type="entry name" value="OMP_efflux"/>
</dbReference>
<dbReference type="Proteomes" id="UP000322362">
    <property type="component" value="Unassembled WGS sequence"/>
</dbReference>
<proteinExistence type="inferred from homology"/>
<comment type="similarity">
    <text evidence="2">Belongs to the outer membrane factor (OMF) (TC 1.B.17) family.</text>
</comment>
<name>A0A5D4GVX9_9SPHI</name>
<keyword evidence="4" id="KW-1134">Transmembrane beta strand</keyword>
<dbReference type="PANTHER" id="PTHR30026">
    <property type="entry name" value="OUTER MEMBRANE PROTEIN TOLC"/>
    <property type="match status" value="1"/>
</dbReference>
<dbReference type="EMBL" id="VTAV01000019">
    <property type="protein sequence ID" value="TYR32538.1"/>
    <property type="molecule type" value="Genomic_DNA"/>
</dbReference>
<evidence type="ECO:0000256" key="2">
    <source>
        <dbReference type="ARBA" id="ARBA00007613"/>
    </source>
</evidence>
<gene>
    <name evidence="9" type="ORF">FXV77_19085</name>
</gene>
<feature type="coiled-coil region" evidence="8">
    <location>
        <begin position="344"/>
        <end position="393"/>
    </location>
</feature>
<dbReference type="GO" id="GO:1990281">
    <property type="term" value="C:efflux pump complex"/>
    <property type="evidence" value="ECO:0007669"/>
    <property type="project" value="TreeGrafter"/>
</dbReference>
<evidence type="ECO:0000313" key="9">
    <source>
        <dbReference type="EMBL" id="TYR32538.1"/>
    </source>
</evidence>
<dbReference type="PANTHER" id="PTHR30026:SF20">
    <property type="entry name" value="OUTER MEMBRANE PROTEIN TOLC"/>
    <property type="match status" value="1"/>
</dbReference>
<organism evidence="9 10">
    <name type="scientific">Sphingobacterium phlebotomi</name>
    <dbReference type="NCBI Taxonomy" id="2605433"/>
    <lineage>
        <taxon>Bacteria</taxon>
        <taxon>Pseudomonadati</taxon>
        <taxon>Bacteroidota</taxon>
        <taxon>Sphingobacteriia</taxon>
        <taxon>Sphingobacteriales</taxon>
        <taxon>Sphingobacteriaceae</taxon>
        <taxon>Sphingobacterium</taxon>
    </lineage>
</organism>
<keyword evidence="8" id="KW-0175">Coiled coil</keyword>
<dbReference type="InterPro" id="IPR051906">
    <property type="entry name" value="TolC-like"/>
</dbReference>
<keyword evidence="6" id="KW-0472">Membrane</keyword>
<keyword evidence="10" id="KW-1185">Reference proteome</keyword>
<dbReference type="AlphaFoldDB" id="A0A5D4GVX9"/>